<evidence type="ECO:0000313" key="2">
    <source>
        <dbReference type="EMBL" id="CAD7254668.1"/>
    </source>
</evidence>
<dbReference type="AlphaFoldDB" id="A0A7R9FTW2"/>
<keyword evidence="1" id="KW-0472">Membrane</keyword>
<dbReference type="OrthoDB" id="5984008at2759"/>
<dbReference type="Gene3D" id="3.40.190.10">
    <property type="entry name" value="Periplasmic binding protein-like II"/>
    <property type="match status" value="1"/>
</dbReference>
<keyword evidence="1" id="KW-0812">Transmembrane</keyword>
<sequence length="148" mass="16634">RQGERFANAAVQEHDRYSGGTIEEWEGVNVIGSNWTDKVNKGILQLQEQGALQALYMKYWKDRSKCPDTTKQFDQPQLDLPHLGGIFVALGISIFLALLIAFVEVFLYVRKRDLTQSLSEALVGEFRQIFGLAGSLPSDRQVLTENSS</sequence>
<evidence type="ECO:0000313" key="3">
    <source>
        <dbReference type="Proteomes" id="UP000677054"/>
    </source>
</evidence>
<protein>
    <submittedName>
        <fullName evidence="2">Uncharacterized protein</fullName>
    </submittedName>
</protein>
<feature type="transmembrane region" description="Helical" evidence="1">
    <location>
        <begin position="86"/>
        <end position="109"/>
    </location>
</feature>
<accession>A0A7R9FTW2</accession>
<evidence type="ECO:0000256" key="1">
    <source>
        <dbReference type="SAM" id="Phobius"/>
    </source>
</evidence>
<gene>
    <name evidence="2" type="ORF">DSTB1V02_LOCUS14414</name>
</gene>
<name>A0A7R9FTW2_9CRUS</name>
<organism evidence="2">
    <name type="scientific">Darwinula stevensoni</name>
    <dbReference type="NCBI Taxonomy" id="69355"/>
    <lineage>
        <taxon>Eukaryota</taxon>
        <taxon>Metazoa</taxon>
        <taxon>Ecdysozoa</taxon>
        <taxon>Arthropoda</taxon>
        <taxon>Crustacea</taxon>
        <taxon>Oligostraca</taxon>
        <taxon>Ostracoda</taxon>
        <taxon>Podocopa</taxon>
        <taxon>Podocopida</taxon>
        <taxon>Darwinulocopina</taxon>
        <taxon>Darwinuloidea</taxon>
        <taxon>Darwinulidae</taxon>
        <taxon>Darwinula</taxon>
    </lineage>
</organism>
<proteinExistence type="predicted"/>
<dbReference type="Proteomes" id="UP000677054">
    <property type="component" value="Unassembled WGS sequence"/>
</dbReference>
<feature type="non-terminal residue" evidence="2">
    <location>
        <position position="148"/>
    </location>
</feature>
<keyword evidence="1" id="KW-1133">Transmembrane helix</keyword>
<dbReference type="EMBL" id="LR911004">
    <property type="protein sequence ID" value="CAD7254668.1"/>
    <property type="molecule type" value="Genomic_DNA"/>
</dbReference>
<keyword evidence="3" id="KW-1185">Reference proteome</keyword>
<reference evidence="2" key="1">
    <citation type="submission" date="2020-11" db="EMBL/GenBank/DDBJ databases">
        <authorList>
            <person name="Tran Van P."/>
        </authorList>
    </citation>
    <scope>NUCLEOTIDE SEQUENCE</scope>
</reference>
<dbReference type="EMBL" id="CAJPEV010011486">
    <property type="protein sequence ID" value="CAG0906260.1"/>
    <property type="molecule type" value="Genomic_DNA"/>
</dbReference>